<keyword evidence="6" id="KW-1185">Reference proteome</keyword>
<sequence length="371" mass="40523">MDIYKKLGVQTLINAVDTYTIIGGSTMPDEVINAMVDASKHFVNIDQLQRKAGERIASLTKNEGAYITSGASAGLAISTAACITGTDPAKVEQLPDTSHLKNEVIIHRCQRNGYDHAIRQVGVKLVEIGNVDITHTWQLENAITDKTACIVYFMASTFSKGALPLNEVIKIGKKYSIPIIVDAAAQLPPVENLWKYTHMGADMVVFSGGKTLRGPQASGVVLGKQELIEACKVNGSPNHSLGRSMKVGKEEIVGLLAAIERYVNLDHRKIMNQLEAMVSYIQKKLSFPGITVTRLFPGPVGQTYPRALVHFSRESKHSAINVKEKLEDGDPCIIVGLTEDKSGIIINPLNLQDNEVDIILNRITQILNNDE</sequence>
<dbReference type="InterPro" id="IPR015421">
    <property type="entry name" value="PyrdxlP-dep_Trfase_major"/>
</dbReference>
<keyword evidence="2 4" id="KW-0663">Pyridoxal phosphate</keyword>
<dbReference type="GO" id="GO:0004125">
    <property type="term" value="F:L-seryl-tRNA(Sec) selenium transferase activity"/>
    <property type="evidence" value="ECO:0007669"/>
    <property type="project" value="TreeGrafter"/>
</dbReference>
<dbReference type="KEGG" id="ntr:B0W44_03745"/>
<gene>
    <name evidence="5" type="ORF">B0W44_03745</name>
</gene>
<dbReference type="OrthoDB" id="9787096at2"/>
<comment type="cofactor">
    <cofactor evidence="1 4">
        <name>pyridoxal 5'-phosphate</name>
        <dbReference type="ChEBI" id="CHEBI:597326"/>
    </cofactor>
</comment>
<protein>
    <recommendedName>
        <fullName evidence="7">Aminotransferase class V domain-containing protein</fullName>
    </recommendedName>
</protein>
<comment type="similarity">
    <text evidence="3">Belongs to the SelA family.</text>
</comment>
<dbReference type="Proteomes" id="UP000188603">
    <property type="component" value="Chromosome"/>
</dbReference>
<dbReference type="STRING" id="1471761.B0W44_03745"/>
<evidence type="ECO:0000256" key="3">
    <source>
        <dbReference type="ARBA" id="ARBA00044507"/>
    </source>
</evidence>
<evidence type="ECO:0000256" key="1">
    <source>
        <dbReference type="ARBA" id="ARBA00001933"/>
    </source>
</evidence>
<evidence type="ECO:0000313" key="5">
    <source>
        <dbReference type="EMBL" id="AQS55014.1"/>
    </source>
</evidence>
<organism evidence="5 6">
    <name type="scientific">Novibacillus thermophilus</name>
    <dbReference type="NCBI Taxonomy" id="1471761"/>
    <lineage>
        <taxon>Bacteria</taxon>
        <taxon>Bacillati</taxon>
        <taxon>Bacillota</taxon>
        <taxon>Bacilli</taxon>
        <taxon>Bacillales</taxon>
        <taxon>Thermoactinomycetaceae</taxon>
        <taxon>Novibacillus</taxon>
    </lineage>
</organism>
<dbReference type="EMBL" id="CP019699">
    <property type="protein sequence ID" value="AQS55014.1"/>
    <property type="molecule type" value="Genomic_DNA"/>
</dbReference>
<dbReference type="Gene3D" id="3.40.640.10">
    <property type="entry name" value="Type I PLP-dependent aspartate aminotransferase-like (Major domain)"/>
    <property type="match status" value="1"/>
</dbReference>
<evidence type="ECO:0000256" key="2">
    <source>
        <dbReference type="ARBA" id="ARBA00022898"/>
    </source>
</evidence>
<evidence type="ECO:0000256" key="4">
    <source>
        <dbReference type="PIRSR" id="PIRSR618319-50"/>
    </source>
</evidence>
<feature type="modified residue" description="N6-(pyridoxal phosphate)lysine" evidence="4">
    <location>
        <position position="210"/>
    </location>
</feature>
<name>A0A1U9K4Q7_9BACL</name>
<evidence type="ECO:0008006" key="7">
    <source>
        <dbReference type="Google" id="ProtNLM"/>
    </source>
</evidence>
<dbReference type="PANTHER" id="PTHR32328">
    <property type="entry name" value="L-SERYL-TRNA(SEC) SELENIUM TRANSFERASE"/>
    <property type="match status" value="1"/>
</dbReference>
<accession>A0A1U9K4Q7</accession>
<dbReference type="Pfam" id="PF03841">
    <property type="entry name" value="SelA"/>
    <property type="match status" value="1"/>
</dbReference>
<dbReference type="InterPro" id="IPR018319">
    <property type="entry name" value="SelA-like"/>
</dbReference>
<dbReference type="SUPFAM" id="SSF53383">
    <property type="entry name" value="PLP-dependent transferases"/>
    <property type="match status" value="1"/>
</dbReference>
<dbReference type="InterPro" id="IPR015424">
    <property type="entry name" value="PyrdxlP-dep_Trfase"/>
</dbReference>
<dbReference type="PANTHER" id="PTHR32328:SF0">
    <property type="entry name" value="L-SERYL-TRNA(SEC) SELENIUM TRANSFERASE"/>
    <property type="match status" value="1"/>
</dbReference>
<dbReference type="RefSeq" id="WP_077718834.1">
    <property type="nucleotide sequence ID" value="NZ_CP019699.1"/>
</dbReference>
<reference evidence="5 6" key="1">
    <citation type="journal article" date="2015" name="Int. J. Syst. Evol. Microbiol.">
        <title>Novibacillus thermophilus gen. nov., sp. nov., a Gram-staining-negative and moderately thermophilic member of the family Thermoactinomycetaceae.</title>
        <authorList>
            <person name="Yang G."/>
            <person name="Chen J."/>
            <person name="Zhou S."/>
        </authorList>
    </citation>
    <scope>NUCLEOTIDE SEQUENCE [LARGE SCALE GENOMIC DNA]</scope>
    <source>
        <strain evidence="5 6">SG-1</strain>
    </source>
</reference>
<dbReference type="AlphaFoldDB" id="A0A1U9K4Q7"/>
<proteinExistence type="inferred from homology"/>
<evidence type="ECO:0000313" key="6">
    <source>
        <dbReference type="Proteomes" id="UP000188603"/>
    </source>
</evidence>